<sequence length="214" mass="22203">MFTKTIASVLMLASLATAHFTIEYPEMRGDSFATGASQYIYPCANVNQTEATNRTLWPLTGGSLSLDLHHPWTYLFVNLGLGTVYPTFNITLTNQFLNETGNGILCMSQVGLPSSFTPSDGQNASIQVVTVGASGSALYNCADITFSSNATTLSGDKCTNSSNVKISVVDGTTATTSAANSSSTHSAASGKSSELMTAASIAVVLGGVFASLLI</sequence>
<dbReference type="InterPro" id="IPR046936">
    <property type="entry name" value="BIM1-like"/>
</dbReference>
<dbReference type="OrthoDB" id="5333578at2759"/>
<keyword evidence="11" id="KW-1185">Reference proteome</keyword>
<feature type="chain" id="PRO_5014443344" description="Copper acquisition factor BIM1-like domain-containing protein" evidence="8">
    <location>
        <begin position="19"/>
        <end position="214"/>
    </location>
</feature>
<dbReference type="PANTHER" id="PTHR34992:SF2">
    <property type="entry name" value="COPPER ACQUISITION FACTOR BIM1-LIKE DOMAIN-CONTAINING PROTEIN"/>
    <property type="match status" value="1"/>
</dbReference>
<evidence type="ECO:0000256" key="3">
    <source>
        <dbReference type="ARBA" id="ARBA00022622"/>
    </source>
</evidence>
<evidence type="ECO:0000259" key="9">
    <source>
        <dbReference type="Pfam" id="PF20238"/>
    </source>
</evidence>
<dbReference type="EMBL" id="KZ613480">
    <property type="protein sequence ID" value="PMD21535.1"/>
    <property type="molecule type" value="Genomic_DNA"/>
</dbReference>
<dbReference type="CDD" id="cd21176">
    <property type="entry name" value="LPMO_auxiliary-like"/>
    <property type="match status" value="1"/>
</dbReference>
<organism evidence="10 11">
    <name type="scientific">Hyaloscypha hepaticicola</name>
    <dbReference type="NCBI Taxonomy" id="2082293"/>
    <lineage>
        <taxon>Eukaryota</taxon>
        <taxon>Fungi</taxon>
        <taxon>Dikarya</taxon>
        <taxon>Ascomycota</taxon>
        <taxon>Pezizomycotina</taxon>
        <taxon>Leotiomycetes</taxon>
        <taxon>Helotiales</taxon>
        <taxon>Hyaloscyphaceae</taxon>
        <taxon>Hyaloscypha</taxon>
    </lineage>
</organism>
<evidence type="ECO:0000313" key="11">
    <source>
        <dbReference type="Proteomes" id="UP000235672"/>
    </source>
</evidence>
<keyword evidence="6" id="KW-0325">Glycoprotein</keyword>
<dbReference type="GO" id="GO:0098552">
    <property type="term" value="C:side of membrane"/>
    <property type="evidence" value="ECO:0007669"/>
    <property type="project" value="UniProtKB-KW"/>
</dbReference>
<dbReference type="AlphaFoldDB" id="A0A2J6Q5H2"/>
<comment type="subcellular location">
    <subcellularLocation>
        <location evidence="1">Cell membrane</location>
        <topology evidence="1">Lipid-anchor</topology>
        <topology evidence="1">GPI-anchor</topology>
    </subcellularLocation>
</comment>
<keyword evidence="3" id="KW-0336">GPI-anchor</keyword>
<feature type="domain" description="Copper acquisition factor BIM1-like" evidence="9">
    <location>
        <begin position="18"/>
        <end position="162"/>
    </location>
</feature>
<keyword evidence="5" id="KW-0472">Membrane</keyword>
<keyword evidence="7" id="KW-0449">Lipoprotein</keyword>
<evidence type="ECO:0000256" key="6">
    <source>
        <dbReference type="ARBA" id="ARBA00023180"/>
    </source>
</evidence>
<dbReference type="PANTHER" id="PTHR34992">
    <property type="entry name" value="HYPHAL ANASTAMOSIS-7 PROTEIN"/>
    <property type="match status" value="1"/>
</dbReference>
<evidence type="ECO:0000256" key="5">
    <source>
        <dbReference type="ARBA" id="ARBA00023136"/>
    </source>
</evidence>
<evidence type="ECO:0000256" key="8">
    <source>
        <dbReference type="SAM" id="SignalP"/>
    </source>
</evidence>
<evidence type="ECO:0000256" key="2">
    <source>
        <dbReference type="ARBA" id="ARBA00022475"/>
    </source>
</evidence>
<protein>
    <recommendedName>
        <fullName evidence="9">Copper acquisition factor BIM1-like domain-containing protein</fullName>
    </recommendedName>
</protein>
<evidence type="ECO:0000313" key="10">
    <source>
        <dbReference type="EMBL" id="PMD21535.1"/>
    </source>
</evidence>
<dbReference type="Proteomes" id="UP000235672">
    <property type="component" value="Unassembled WGS sequence"/>
</dbReference>
<reference evidence="10 11" key="1">
    <citation type="submission" date="2016-05" db="EMBL/GenBank/DDBJ databases">
        <title>A degradative enzymes factory behind the ericoid mycorrhizal symbiosis.</title>
        <authorList>
            <consortium name="DOE Joint Genome Institute"/>
            <person name="Martino E."/>
            <person name="Morin E."/>
            <person name="Grelet G."/>
            <person name="Kuo A."/>
            <person name="Kohler A."/>
            <person name="Daghino S."/>
            <person name="Barry K."/>
            <person name="Choi C."/>
            <person name="Cichocki N."/>
            <person name="Clum A."/>
            <person name="Copeland A."/>
            <person name="Hainaut M."/>
            <person name="Haridas S."/>
            <person name="Labutti K."/>
            <person name="Lindquist E."/>
            <person name="Lipzen A."/>
            <person name="Khouja H.-R."/>
            <person name="Murat C."/>
            <person name="Ohm R."/>
            <person name="Olson A."/>
            <person name="Spatafora J."/>
            <person name="Veneault-Fourrey C."/>
            <person name="Henrissat B."/>
            <person name="Grigoriev I."/>
            <person name="Martin F."/>
            <person name="Perotto S."/>
        </authorList>
    </citation>
    <scope>NUCLEOTIDE SEQUENCE [LARGE SCALE GENOMIC DNA]</scope>
    <source>
        <strain evidence="10 11">UAMH 7357</strain>
    </source>
</reference>
<keyword evidence="2" id="KW-1003">Cell membrane</keyword>
<evidence type="ECO:0000256" key="1">
    <source>
        <dbReference type="ARBA" id="ARBA00004609"/>
    </source>
</evidence>
<evidence type="ECO:0000256" key="4">
    <source>
        <dbReference type="ARBA" id="ARBA00022729"/>
    </source>
</evidence>
<accession>A0A2J6Q5H2</accession>
<feature type="signal peptide" evidence="8">
    <location>
        <begin position="1"/>
        <end position="18"/>
    </location>
</feature>
<name>A0A2J6Q5H2_9HELO</name>
<evidence type="ECO:0000256" key="7">
    <source>
        <dbReference type="ARBA" id="ARBA00023288"/>
    </source>
</evidence>
<dbReference type="Pfam" id="PF20238">
    <property type="entry name" value="BIM1-like_dom"/>
    <property type="match status" value="1"/>
</dbReference>
<dbReference type="InterPro" id="IPR046530">
    <property type="entry name" value="BIM1-like_dom"/>
</dbReference>
<proteinExistence type="predicted"/>
<keyword evidence="4 8" id="KW-0732">Signal</keyword>
<dbReference type="GO" id="GO:0005886">
    <property type="term" value="C:plasma membrane"/>
    <property type="evidence" value="ECO:0007669"/>
    <property type="project" value="UniProtKB-SubCell"/>
</dbReference>
<gene>
    <name evidence="10" type="ORF">NA56DRAFT_645372</name>
</gene>